<dbReference type="CDD" id="cd07377">
    <property type="entry name" value="WHTH_GntR"/>
    <property type="match status" value="1"/>
</dbReference>
<name>A0ABW5XF89_9MICO</name>
<comment type="caution">
    <text evidence="5">The sequence shown here is derived from an EMBL/GenBank/DDBJ whole genome shotgun (WGS) entry which is preliminary data.</text>
</comment>
<evidence type="ECO:0000259" key="4">
    <source>
        <dbReference type="PROSITE" id="PS50949"/>
    </source>
</evidence>
<dbReference type="InterPro" id="IPR036388">
    <property type="entry name" value="WH-like_DNA-bd_sf"/>
</dbReference>
<keyword evidence="6" id="KW-1185">Reference proteome</keyword>
<dbReference type="Gene3D" id="1.10.10.10">
    <property type="entry name" value="Winged helix-like DNA-binding domain superfamily/Winged helix DNA-binding domain"/>
    <property type="match status" value="1"/>
</dbReference>
<dbReference type="RefSeq" id="WP_377466391.1">
    <property type="nucleotide sequence ID" value="NZ_JBHUOP010000003.1"/>
</dbReference>
<dbReference type="InterPro" id="IPR000524">
    <property type="entry name" value="Tscrpt_reg_HTH_GntR"/>
</dbReference>
<keyword evidence="1" id="KW-0805">Transcription regulation</keyword>
<dbReference type="Pfam" id="PF00392">
    <property type="entry name" value="GntR"/>
    <property type="match status" value="1"/>
</dbReference>
<dbReference type="InterPro" id="IPR011711">
    <property type="entry name" value="GntR_C"/>
</dbReference>
<dbReference type="PANTHER" id="PTHR43537:SF5">
    <property type="entry name" value="UXU OPERON TRANSCRIPTIONAL REGULATOR"/>
    <property type="match status" value="1"/>
</dbReference>
<dbReference type="SUPFAM" id="SSF46785">
    <property type="entry name" value="Winged helix' DNA-binding domain"/>
    <property type="match status" value="1"/>
</dbReference>
<dbReference type="InterPro" id="IPR008920">
    <property type="entry name" value="TF_FadR/GntR_C"/>
</dbReference>
<dbReference type="SUPFAM" id="SSF48008">
    <property type="entry name" value="GntR ligand-binding domain-like"/>
    <property type="match status" value="1"/>
</dbReference>
<dbReference type="PROSITE" id="PS50949">
    <property type="entry name" value="HTH_GNTR"/>
    <property type="match status" value="1"/>
</dbReference>
<organism evidence="5 6">
    <name type="scientific">Populibacterium corticicola</name>
    <dbReference type="NCBI Taxonomy" id="1812826"/>
    <lineage>
        <taxon>Bacteria</taxon>
        <taxon>Bacillati</taxon>
        <taxon>Actinomycetota</taxon>
        <taxon>Actinomycetes</taxon>
        <taxon>Micrococcales</taxon>
        <taxon>Jonesiaceae</taxon>
        <taxon>Populibacterium</taxon>
    </lineage>
</organism>
<dbReference type="PRINTS" id="PR00035">
    <property type="entry name" value="HTHGNTR"/>
</dbReference>
<evidence type="ECO:0000256" key="2">
    <source>
        <dbReference type="ARBA" id="ARBA00023125"/>
    </source>
</evidence>
<feature type="domain" description="HTH gntR-type" evidence="4">
    <location>
        <begin position="13"/>
        <end position="81"/>
    </location>
</feature>
<evidence type="ECO:0000256" key="3">
    <source>
        <dbReference type="ARBA" id="ARBA00023163"/>
    </source>
</evidence>
<dbReference type="PANTHER" id="PTHR43537">
    <property type="entry name" value="TRANSCRIPTIONAL REGULATOR, GNTR FAMILY"/>
    <property type="match status" value="1"/>
</dbReference>
<dbReference type="SMART" id="SM00895">
    <property type="entry name" value="FCD"/>
    <property type="match status" value="1"/>
</dbReference>
<sequence>MDTVLADTSKQALPLSTRVYLQVRDDLMNGVYSPFTRLGEEKLAARHAVSRTPVREALKQLLADGLLVKRDSGLYPHVPSFTELTHLYELRVTLEQQGIVRAISDPTVHHDTTRLDTELTRWHTMQDEGRTPDASFVVEDELFHRTLLDSAGNGAITQALDQVSARIRSVRMYDYLTRDRLDATMSEHIELLELVLSNKLPQALDFLRDHIGASREVVTERAARALTLAHHATSAEDLP</sequence>
<evidence type="ECO:0000256" key="1">
    <source>
        <dbReference type="ARBA" id="ARBA00023015"/>
    </source>
</evidence>
<dbReference type="Gene3D" id="1.20.120.530">
    <property type="entry name" value="GntR ligand-binding domain-like"/>
    <property type="match status" value="1"/>
</dbReference>
<dbReference type="Proteomes" id="UP001597391">
    <property type="component" value="Unassembled WGS sequence"/>
</dbReference>
<keyword evidence="2" id="KW-0238">DNA-binding</keyword>
<gene>
    <name evidence="5" type="ORF">ACFSYH_08085</name>
</gene>
<keyword evidence="3" id="KW-0804">Transcription</keyword>
<protein>
    <submittedName>
        <fullName evidence="5">GntR family transcriptional regulator</fullName>
    </submittedName>
</protein>
<reference evidence="6" key="1">
    <citation type="journal article" date="2019" name="Int. J. Syst. Evol. Microbiol.">
        <title>The Global Catalogue of Microorganisms (GCM) 10K type strain sequencing project: providing services to taxonomists for standard genome sequencing and annotation.</title>
        <authorList>
            <consortium name="The Broad Institute Genomics Platform"/>
            <consortium name="The Broad Institute Genome Sequencing Center for Infectious Disease"/>
            <person name="Wu L."/>
            <person name="Ma J."/>
        </authorList>
    </citation>
    <scope>NUCLEOTIDE SEQUENCE [LARGE SCALE GENOMIC DNA]</scope>
    <source>
        <strain evidence="6">KCTC 33576</strain>
    </source>
</reference>
<dbReference type="Pfam" id="PF07729">
    <property type="entry name" value="FCD"/>
    <property type="match status" value="1"/>
</dbReference>
<evidence type="ECO:0000313" key="5">
    <source>
        <dbReference type="EMBL" id="MFD2840527.1"/>
    </source>
</evidence>
<accession>A0ABW5XF89</accession>
<proteinExistence type="predicted"/>
<evidence type="ECO:0000313" key="6">
    <source>
        <dbReference type="Proteomes" id="UP001597391"/>
    </source>
</evidence>
<dbReference type="SMART" id="SM00345">
    <property type="entry name" value="HTH_GNTR"/>
    <property type="match status" value="1"/>
</dbReference>
<dbReference type="InterPro" id="IPR036390">
    <property type="entry name" value="WH_DNA-bd_sf"/>
</dbReference>
<dbReference type="EMBL" id="JBHUOP010000003">
    <property type="protein sequence ID" value="MFD2840527.1"/>
    <property type="molecule type" value="Genomic_DNA"/>
</dbReference>